<keyword evidence="3" id="KW-0804">Transcription</keyword>
<geneLocation type="plasmid" evidence="7">
    <name>pasem-1 dna</name>
</geneLocation>
<dbReference type="Proteomes" id="UP000278756">
    <property type="component" value="Plasmid pASEM-1"/>
</dbReference>
<gene>
    <name evidence="6" type="ORF">EM6_3387</name>
</gene>
<dbReference type="InterPro" id="IPR000281">
    <property type="entry name" value="HTH_RpiR"/>
</dbReference>
<feature type="domain" description="SIS" evidence="5">
    <location>
        <begin position="153"/>
        <end position="292"/>
    </location>
</feature>
<dbReference type="OrthoDB" id="9814005at2"/>
<protein>
    <submittedName>
        <fullName evidence="6">Predicted transcriptional regulator of the myo-inositol catabolic operon</fullName>
    </submittedName>
</protein>
<proteinExistence type="predicted"/>
<feature type="domain" description="HTH rpiR-type" evidence="4">
    <location>
        <begin position="23"/>
        <end position="99"/>
    </location>
</feature>
<sequence>MSPHPAETPEDSLPGGDAPQTLEALRTAIMRQYDDASRRMKQVASFVLDKPEDVAFETLAVVAERADVQPSTLVRFAKTLGYAGASQMQKVIRDELLSSHISLAYGERARAFGASEGVGDEALSTILDEFAEADILALTHLRQSVSEDQIRTSVEAIIAADNVYIAGFRRAFPVASYLAYALQRAGKRVVFLDGAGGLWEQQARGIRAEDLLIAISFRPYAEETVRCHALALERGAQVLSITDSNVSPLVKPGHQSLLLRESEVRAFRSLTAPLCLAQSLVVAYAFAITPEG</sequence>
<name>A0A3G9G806_9CAUL</name>
<dbReference type="InterPro" id="IPR047640">
    <property type="entry name" value="RpiR-like"/>
</dbReference>
<reference evidence="7" key="1">
    <citation type="journal article" date="2017" name="Biotechnol. Biofuels">
        <title>Evaluation of environmental bacterial communities as a factor affecting the growth of duckweed Lemna minor.</title>
        <authorList>
            <person name="Ishizawa H."/>
            <person name="Kuroda M."/>
            <person name="Morikawa M."/>
            <person name="Ike M."/>
        </authorList>
    </citation>
    <scope>NUCLEOTIDE SEQUENCE [LARGE SCALE GENOMIC DNA]</scope>
    <source>
        <strain evidence="7">M6</strain>
    </source>
</reference>
<dbReference type="InterPro" id="IPR009057">
    <property type="entry name" value="Homeodomain-like_sf"/>
</dbReference>
<dbReference type="InterPro" id="IPR001347">
    <property type="entry name" value="SIS_dom"/>
</dbReference>
<dbReference type="PANTHER" id="PTHR30514">
    <property type="entry name" value="GLUCOKINASE"/>
    <property type="match status" value="1"/>
</dbReference>
<dbReference type="PROSITE" id="PS51464">
    <property type="entry name" value="SIS"/>
    <property type="match status" value="1"/>
</dbReference>
<evidence type="ECO:0000256" key="2">
    <source>
        <dbReference type="ARBA" id="ARBA00023125"/>
    </source>
</evidence>
<evidence type="ECO:0000256" key="3">
    <source>
        <dbReference type="ARBA" id="ARBA00023163"/>
    </source>
</evidence>
<keyword evidence="1" id="KW-0805">Transcription regulation</keyword>
<evidence type="ECO:0000256" key="1">
    <source>
        <dbReference type="ARBA" id="ARBA00023015"/>
    </source>
</evidence>
<keyword evidence="2" id="KW-0238">DNA-binding</keyword>
<dbReference type="RefSeq" id="WP_126424362.1">
    <property type="nucleotide sequence ID" value="NZ_AP018829.1"/>
</dbReference>
<dbReference type="SUPFAM" id="SSF53697">
    <property type="entry name" value="SIS domain"/>
    <property type="match status" value="1"/>
</dbReference>
<evidence type="ECO:0000259" key="5">
    <source>
        <dbReference type="PROSITE" id="PS51464"/>
    </source>
</evidence>
<dbReference type="GO" id="GO:0097367">
    <property type="term" value="F:carbohydrate derivative binding"/>
    <property type="evidence" value="ECO:0007669"/>
    <property type="project" value="InterPro"/>
</dbReference>
<organism evidence="6 7">
    <name type="scientific">Asticcacaulis excentricus</name>
    <dbReference type="NCBI Taxonomy" id="78587"/>
    <lineage>
        <taxon>Bacteria</taxon>
        <taxon>Pseudomonadati</taxon>
        <taxon>Pseudomonadota</taxon>
        <taxon>Alphaproteobacteria</taxon>
        <taxon>Caulobacterales</taxon>
        <taxon>Caulobacteraceae</taxon>
        <taxon>Asticcacaulis</taxon>
    </lineage>
</organism>
<dbReference type="SUPFAM" id="SSF46689">
    <property type="entry name" value="Homeodomain-like"/>
    <property type="match status" value="1"/>
</dbReference>
<dbReference type="GO" id="GO:0003700">
    <property type="term" value="F:DNA-binding transcription factor activity"/>
    <property type="evidence" value="ECO:0007669"/>
    <property type="project" value="InterPro"/>
</dbReference>
<dbReference type="GO" id="GO:0003677">
    <property type="term" value="F:DNA binding"/>
    <property type="evidence" value="ECO:0007669"/>
    <property type="project" value="UniProtKB-KW"/>
</dbReference>
<evidence type="ECO:0000313" key="6">
    <source>
        <dbReference type="EMBL" id="BBF82746.1"/>
    </source>
</evidence>
<dbReference type="InterPro" id="IPR035472">
    <property type="entry name" value="RpiR-like_SIS"/>
</dbReference>
<dbReference type="Gene3D" id="3.40.50.10490">
    <property type="entry name" value="Glucose-6-phosphate isomerase like protein, domain 1"/>
    <property type="match status" value="1"/>
</dbReference>
<accession>A0A3G9G806</accession>
<dbReference type="Pfam" id="PF01380">
    <property type="entry name" value="SIS"/>
    <property type="match status" value="1"/>
</dbReference>
<dbReference type="EMBL" id="AP018829">
    <property type="protein sequence ID" value="BBF82746.1"/>
    <property type="molecule type" value="Genomic_DNA"/>
</dbReference>
<keyword evidence="6" id="KW-0614">Plasmid</keyword>
<reference evidence="7" key="2">
    <citation type="journal article" date="2017" name="Plant Physiol. Biochem.">
        <title>Differential oxidative and antioxidative response of duckweed Lemna minor toward plant growth promoting/inhibiting bacteria.</title>
        <authorList>
            <person name="Ishizawa H."/>
            <person name="Kuroda M."/>
            <person name="Morikawa M."/>
            <person name="Ike M."/>
        </authorList>
    </citation>
    <scope>NUCLEOTIDE SEQUENCE [LARGE SCALE GENOMIC DNA]</scope>
    <source>
        <strain evidence="7">M6</strain>
    </source>
</reference>
<dbReference type="GO" id="GO:1901135">
    <property type="term" value="P:carbohydrate derivative metabolic process"/>
    <property type="evidence" value="ECO:0007669"/>
    <property type="project" value="InterPro"/>
</dbReference>
<dbReference type="Gene3D" id="1.10.10.10">
    <property type="entry name" value="Winged helix-like DNA-binding domain superfamily/Winged helix DNA-binding domain"/>
    <property type="match status" value="1"/>
</dbReference>
<dbReference type="AlphaFoldDB" id="A0A3G9G806"/>
<dbReference type="InterPro" id="IPR036388">
    <property type="entry name" value="WH-like_DNA-bd_sf"/>
</dbReference>
<evidence type="ECO:0000259" key="4">
    <source>
        <dbReference type="PROSITE" id="PS51071"/>
    </source>
</evidence>
<dbReference type="PANTHER" id="PTHR30514:SF20">
    <property type="entry name" value="TRANSCRIPTIONAL REGULATOR"/>
    <property type="match status" value="1"/>
</dbReference>
<dbReference type="InterPro" id="IPR046348">
    <property type="entry name" value="SIS_dom_sf"/>
</dbReference>
<evidence type="ECO:0000313" key="7">
    <source>
        <dbReference type="Proteomes" id="UP000278756"/>
    </source>
</evidence>
<dbReference type="PROSITE" id="PS51071">
    <property type="entry name" value="HTH_RPIR"/>
    <property type="match status" value="1"/>
</dbReference>
<dbReference type="CDD" id="cd05013">
    <property type="entry name" value="SIS_RpiR"/>
    <property type="match status" value="1"/>
</dbReference>